<organism evidence="1 2">
    <name type="scientific">Clostridium simiarum</name>
    <dbReference type="NCBI Taxonomy" id="2841506"/>
    <lineage>
        <taxon>Bacteria</taxon>
        <taxon>Bacillati</taxon>
        <taxon>Bacillota</taxon>
        <taxon>Clostridia</taxon>
        <taxon>Eubacteriales</taxon>
        <taxon>Clostridiaceae</taxon>
        <taxon>Clostridium</taxon>
    </lineage>
</organism>
<comment type="caution">
    <text evidence="1">The sequence shown here is derived from an EMBL/GenBank/DDBJ whole genome shotgun (WGS) entry which is preliminary data.</text>
</comment>
<dbReference type="Gene3D" id="1.10.1220.10">
    <property type="entry name" value="Met repressor-like"/>
    <property type="match status" value="1"/>
</dbReference>
<gene>
    <name evidence="1" type="ORF">KQI89_12485</name>
</gene>
<accession>A0ABS6F228</accession>
<dbReference type="EMBL" id="JAHLQL010000004">
    <property type="protein sequence ID" value="MBU5592574.1"/>
    <property type="molecule type" value="Genomic_DNA"/>
</dbReference>
<keyword evidence="2" id="KW-1185">Reference proteome</keyword>
<proteinExistence type="predicted"/>
<dbReference type="Proteomes" id="UP000736583">
    <property type="component" value="Unassembled WGS sequence"/>
</dbReference>
<dbReference type="RefSeq" id="WP_032122580.1">
    <property type="nucleotide sequence ID" value="NZ_JAHLQL010000004.1"/>
</dbReference>
<protein>
    <submittedName>
        <fullName evidence="1">CopG family transcriptional regulator</fullName>
    </submittedName>
</protein>
<evidence type="ECO:0000313" key="1">
    <source>
        <dbReference type="EMBL" id="MBU5592574.1"/>
    </source>
</evidence>
<reference evidence="1 2" key="1">
    <citation type="submission" date="2021-06" db="EMBL/GenBank/DDBJ databases">
        <authorList>
            <person name="Sun Q."/>
            <person name="Li D."/>
        </authorList>
    </citation>
    <scope>NUCLEOTIDE SEQUENCE [LARGE SCALE GENOMIC DNA]</scope>
    <source>
        <strain evidence="1 2">MSJ-4</strain>
    </source>
</reference>
<name>A0ABS6F228_9CLOT</name>
<dbReference type="InterPro" id="IPR013321">
    <property type="entry name" value="Arc_rbn_hlx_hlx"/>
</dbReference>
<evidence type="ECO:0000313" key="2">
    <source>
        <dbReference type="Proteomes" id="UP000736583"/>
    </source>
</evidence>
<sequence>MSRCKRLMVTLSDVLKDDDKKKSQFIMRSVILYIESKNNSIENMKDGYLEMASINLEYSELGCACEYEECLEYETWLSESDLSNDNDGSEKRRYILC</sequence>